<evidence type="ECO:0000256" key="5">
    <source>
        <dbReference type="ARBA" id="ARBA00023157"/>
    </source>
</evidence>
<dbReference type="CDD" id="cd11010">
    <property type="entry name" value="S1-P1_nuclease"/>
    <property type="match status" value="1"/>
</dbReference>
<gene>
    <name evidence="7" type="ORF">N4264_04310</name>
</gene>
<sequence>MFLLSPAAWAWGPVGHRTVAKLAEDQLSPAAKTQVVSLLAPDNERTLVDIAVWADDLRDTDPARFRTTSRQHYVNIRSDTCRFDAGRDCAGGECVVIAIRRNTDILKDKRRSREERADALRFVVHFVGDVHQPLHASYRSDKGGNEEQVRVGRDTRNLHSVWDSIMLDSTGLSWSQYAKKLTLQRALVERDNALRPDLWAQESCSIVRDGDIYPDKRKVDDTYFDRHLPQAERRLREAGNRLAHLINTALQ</sequence>
<dbReference type="InterPro" id="IPR003154">
    <property type="entry name" value="S1/P1nuclease"/>
</dbReference>
<dbReference type="Gene3D" id="1.10.575.10">
    <property type="entry name" value="P1 Nuclease"/>
    <property type="match status" value="1"/>
</dbReference>
<evidence type="ECO:0000256" key="2">
    <source>
        <dbReference type="ARBA" id="ARBA00022723"/>
    </source>
</evidence>
<evidence type="ECO:0000256" key="3">
    <source>
        <dbReference type="ARBA" id="ARBA00022759"/>
    </source>
</evidence>
<protein>
    <submittedName>
        <fullName evidence="7">S1/P1 nuclease</fullName>
    </submittedName>
</protein>
<keyword evidence="5" id="KW-1015">Disulfide bond</keyword>
<keyword evidence="4" id="KW-0378">Hydrolase</keyword>
<accession>A0ABY6BFT6</accession>
<dbReference type="PANTHER" id="PTHR33146:SF26">
    <property type="entry name" value="ENDONUCLEASE 4"/>
    <property type="match status" value="1"/>
</dbReference>
<reference evidence="7" key="1">
    <citation type="submission" date="2022-09" db="EMBL/GenBank/DDBJ databases">
        <title>Tahibacter sp. nov., isolated from a fresh water.</title>
        <authorList>
            <person name="Baek J.H."/>
            <person name="Lee J.K."/>
            <person name="Kim J.M."/>
            <person name="Jeon C.O."/>
        </authorList>
    </citation>
    <scope>NUCLEOTIDE SEQUENCE</scope>
    <source>
        <strain evidence="7">W38</strain>
    </source>
</reference>
<keyword evidence="6" id="KW-0325">Glycoprotein</keyword>
<keyword evidence="1" id="KW-0540">Nuclease</keyword>
<dbReference type="InterPro" id="IPR008947">
    <property type="entry name" value="PLipase_C/P1_nuclease_dom_sf"/>
</dbReference>
<dbReference type="SUPFAM" id="SSF48537">
    <property type="entry name" value="Phospholipase C/P1 nuclease"/>
    <property type="match status" value="1"/>
</dbReference>
<evidence type="ECO:0000256" key="1">
    <source>
        <dbReference type="ARBA" id="ARBA00022722"/>
    </source>
</evidence>
<dbReference type="RefSeq" id="WP_261695845.1">
    <property type="nucleotide sequence ID" value="NZ_CP104694.1"/>
</dbReference>
<name>A0ABY6BFT6_9GAMM</name>
<organism evidence="7 8">
    <name type="scientific">Tahibacter amnicola</name>
    <dbReference type="NCBI Taxonomy" id="2976241"/>
    <lineage>
        <taxon>Bacteria</taxon>
        <taxon>Pseudomonadati</taxon>
        <taxon>Pseudomonadota</taxon>
        <taxon>Gammaproteobacteria</taxon>
        <taxon>Lysobacterales</taxon>
        <taxon>Rhodanobacteraceae</taxon>
        <taxon>Tahibacter</taxon>
    </lineage>
</organism>
<keyword evidence="3" id="KW-0255">Endonuclease</keyword>
<evidence type="ECO:0000313" key="7">
    <source>
        <dbReference type="EMBL" id="UXI68886.1"/>
    </source>
</evidence>
<keyword evidence="8" id="KW-1185">Reference proteome</keyword>
<dbReference type="Proteomes" id="UP001064632">
    <property type="component" value="Chromosome"/>
</dbReference>
<dbReference type="PANTHER" id="PTHR33146">
    <property type="entry name" value="ENDONUCLEASE 4"/>
    <property type="match status" value="1"/>
</dbReference>
<evidence type="ECO:0000256" key="4">
    <source>
        <dbReference type="ARBA" id="ARBA00022801"/>
    </source>
</evidence>
<dbReference type="EMBL" id="CP104694">
    <property type="protein sequence ID" value="UXI68886.1"/>
    <property type="molecule type" value="Genomic_DNA"/>
</dbReference>
<evidence type="ECO:0000256" key="6">
    <source>
        <dbReference type="ARBA" id="ARBA00023180"/>
    </source>
</evidence>
<keyword evidence="2" id="KW-0479">Metal-binding</keyword>
<proteinExistence type="predicted"/>
<dbReference type="Pfam" id="PF02265">
    <property type="entry name" value="S1-P1_nuclease"/>
    <property type="match status" value="1"/>
</dbReference>
<evidence type="ECO:0000313" key="8">
    <source>
        <dbReference type="Proteomes" id="UP001064632"/>
    </source>
</evidence>